<reference evidence="3 4" key="1">
    <citation type="submission" date="2024-01" db="EMBL/GenBank/DDBJ databases">
        <title>Complete genome of Cladobotryum mycophilum ATHUM6906.</title>
        <authorList>
            <person name="Christinaki A.C."/>
            <person name="Myridakis A.I."/>
            <person name="Kouvelis V.N."/>
        </authorList>
    </citation>
    <scope>NUCLEOTIDE SEQUENCE [LARGE SCALE GENOMIC DNA]</scope>
    <source>
        <strain evidence="3 4">ATHUM6906</strain>
    </source>
</reference>
<accession>A0ABR0T330</accession>
<proteinExistence type="predicted"/>
<evidence type="ECO:0000256" key="1">
    <source>
        <dbReference type="SAM" id="MobiDB-lite"/>
    </source>
</evidence>
<keyword evidence="4" id="KW-1185">Reference proteome</keyword>
<keyword evidence="2" id="KW-0732">Signal</keyword>
<organism evidence="3 4">
    <name type="scientific">Cladobotryum mycophilum</name>
    <dbReference type="NCBI Taxonomy" id="491253"/>
    <lineage>
        <taxon>Eukaryota</taxon>
        <taxon>Fungi</taxon>
        <taxon>Dikarya</taxon>
        <taxon>Ascomycota</taxon>
        <taxon>Pezizomycotina</taxon>
        <taxon>Sordariomycetes</taxon>
        <taxon>Hypocreomycetidae</taxon>
        <taxon>Hypocreales</taxon>
        <taxon>Hypocreaceae</taxon>
        <taxon>Cladobotryum</taxon>
    </lineage>
</organism>
<feature type="signal peptide" evidence="2">
    <location>
        <begin position="1"/>
        <end position="16"/>
    </location>
</feature>
<feature type="chain" id="PRO_5046146838" evidence="2">
    <location>
        <begin position="17"/>
        <end position="364"/>
    </location>
</feature>
<name>A0ABR0T330_9HYPO</name>
<gene>
    <name evidence="3" type="ORF">PT974_01214</name>
</gene>
<evidence type="ECO:0000313" key="3">
    <source>
        <dbReference type="EMBL" id="KAK5998831.1"/>
    </source>
</evidence>
<dbReference type="EMBL" id="JAVFKD010000001">
    <property type="protein sequence ID" value="KAK5998831.1"/>
    <property type="molecule type" value="Genomic_DNA"/>
</dbReference>
<evidence type="ECO:0000256" key="2">
    <source>
        <dbReference type="SAM" id="SignalP"/>
    </source>
</evidence>
<evidence type="ECO:0000313" key="4">
    <source>
        <dbReference type="Proteomes" id="UP001338125"/>
    </source>
</evidence>
<feature type="region of interest" description="Disordered" evidence="1">
    <location>
        <begin position="163"/>
        <end position="213"/>
    </location>
</feature>
<comment type="caution">
    <text evidence="3">The sequence shown here is derived from an EMBL/GenBank/DDBJ whole genome shotgun (WGS) entry which is preliminary data.</text>
</comment>
<protein>
    <submittedName>
        <fullName evidence="3">Uncharacterized protein</fullName>
    </submittedName>
</protein>
<sequence length="364" mass="38479">MKSFILAASAVAVVRASGLDLGLDNIAGGLDTLGLGDALDLGALGINVPLGIKMAGDEEKPQGPPSDGCTNTWHPPHDGIVIDGCDDNHNDHWHYVHPCGERCNGQPPHVWTTSTVTATHTHTVIDCAPTVTDCPAGHKTVTYTIPATTTICPVPVTTPAGDYPTPTGAYPPPEYTPPAYTPPVYTPPSEPTGPVYTPPSGPTGPAYPPPSYPTGPAYPPPSYPTGTAYPPPLSQLVVPCILLLRASPPTRLLPRVHSSRQPDFTRLLPSCSSIHWLHRCWLPSRLPSPSWPYRLHRCRLPSLPSAWSLLPRRRVLPPAPPAGTGYPTGTGSYPAPTLPPVVNSASKQSIGALIFAGLITAFLL</sequence>
<dbReference type="Proteomes" id="UP001338125">
    <property type="component" value="Unassembled WGS sequence"/>
</dbReference>
<dbReference type="PRINTS" id="PR01217">
    <property type="entry name" value="PRICHEXTENSN"/>
</dbReference>
<feature type="compositionally biased region" description="Pro residues" evidence="1">
    <location>
        <begin position="169"/>
        <end position="213"/>
    </location>
</feature>